<evidence type="ECO:0000256" key="6">
    <source>
        <dbReference type="ARBA" id="ARBA00022519"/>
    </source>
</evidence>
<dbReference type="PANTHER" id="PTHR30093">
    <property type="entry name" value="GENERAL SECRETION PATHWAY PROTEIN G"/>
    <property type="match status" value="1"/>
</dbReference>
<evidence type="ECO:0000256" key="5">
    <source>
        <dbReference type="ARBA" id="ARBA00022481"/>
    </source>
</evidence>
<feature type="domain" description="Type II secretion system protein GspG C-terminal" evidence="12">
    <location>
        <begin position="41"/>
        <end position="135"/>
    </location>
</feature>
<dbReference type="GO" id="GO:0015627">
    <property type="term" value="C:type II protein secretion system complex"/>
    <property type="evidence" value="ECO:0007669"/>
    <property type="project" value="InterPro"/>
</dbReference>
<proteinExistence type="inferred from homology"/>
<dbReference type="InterPro" id="IPR045584">
    <property type="entry name" value="Pilin-like"/>
</dbReference>
<accession>A0A518CZW1</accession>
<evidence type="ECO:0000256" key="8">
    <source>
        <dbReference type="ARBA" id="ARBA00022989"/>
    </source>
</evidence>
<evidence type="ECO:0000256" key="7">
    <source>
        <dbReference type="ARBA" id="ARBA00022692"/>
    </source>
</evidence>
<dbReference type="PANTHER" id="PTHR30093:SF44">
    <property type="entry name" value="TYPE II SECRETION SYSTEM CORE PROTEIN G"/>
    <property type="match status" value="1"/>
</dbReference>
<dbReference type="InterPro" id="IPR012902">
    <property type="entry name" value="N_methyl_site"/>
</dbReference>
<keyword evidence="8 11" id="KW-1133">Transmembrane helix</keyword>
<dbReference type="GO" id="GO:0005886">
    <property type="term" value="C:plasma membrane"/>
    <property type="evidence" value="ECO:0007669"/>
    <property type="project" value="UniProtKB-SubCell"/>
</dbReference>
<evidence type="ECO:0000256" key="4">
    <source>
        <dbReference type="ARBA" id="ARBA00022475"/>
    </source>
</evidence>
<name>A0A518CZW1_9BACT</name>
<feature type="transmembrane region" description="Helical" evidence="11">
    <location>
        <begin position="12"/>
        <end position="33"/>
    </location>
</feature>
<dbReference type="AlphaFoldDB" id="A0A518CZW1"/>
<comment type="subcellular location">
    <subcellularLocation>
        <location evidence="1">Cell inner membrane</location>
        <topology evidence="1">Single-pass membrane protein</topology>
    </subcellularLocation>
</comment>
<dbReference type="Gene3D" id="3.30.700.10">
    <property type="entry name" value="Glycoprotein, Type 4 Pilin"/>
    <property type="match status" value="1"/>
</dbReference>
<evidence type="ECO:0000256" key="10">
    <source>
        <dbReference type="SAM" id="MobiDB-lite"/>
    </source>
</evidence>
<keyword evidence="6" id="KW-0997">Cell inner membrane</keyword>
<dbReference type="PRINTS" id="PR00813">
    <property type="entry name" value="BCTERIALGSPG"/>
</dbReference>
<dbReference type="OrthoDB" id="9795612at2"/>
<evidence type="ECO:0000313" key="14">
    <source>
        <dbReference type="Proteomes" id="UP000319342"/>
    </source>
</evidence>
<evidence type="ECO:0000256" key="2">
    <source>
        <dbReference type="ARBA" id="ARBA00009984"/>
    </source>
</evidence>
<evidence type="ECO:0000256" key="3">
    <source>
        <dbReference type="ARBA" id="ARBA00020042"/>
    </source>
</evidence>
<keyword evidence="7 11" id="KW-0812">Transmembrane</keyword>
<comment type="similarity">
    <text evidence="2">Belongs to the GSP G family.</text>
</comment>
<dbReference type="Proteomes" id="UP000319342">
    <property type="component" value="Chromosome"/>
</dbReference>
<evidence type="ECO:0000259" key="12">
    <source>
        <dbReference type="Pfam" id="PF08334"/>
    </source>
</evidence>
<protein>
    <recommendedName>
        <fullName evidence="3">Type II secretion system core protein G</fullName>
    </recommendedName>
</protein>
<dbReference type="InterPro" id="IPR000983">
    <property type="entry name" value="Bac_GSPG_pilin"/>
</dbReference>
<dbReference type="InterPro" id="IPR013545">
    <property type="entry name" value="T2SS_protein-GspG_C"/>
</dbReference>
<dbReference type="EMBL" id="CP036290">
    <property type="protein sequence ID" value="QDU84760.1"/>
    <property type="molecule type" value="Genomic_DNA"/>
</dbReference>
<keyword evidence="14" id="KW-1185">Reference proteome</keyword>
<reference evidence="13 14" key="1">
    <citation type="submission" date="2019-02" db="EMBL/GenBank/DDBJ databases">
        <title>Deep-cultivation of Planctomycetes and their phenomic and genomic characterization uncovers novel biology.</title>
        <authorList>
            <person name="Wiegand S."/>
            <person name="Jogler M."/>
            <person name="Boedeker C."/>
            <person name="Pinto D."/>
            <person name="Vollmers J."/>
            <person name="Rivas-Marin E."/>
            <person name="Kohn T."/>
            <person name="Peeters S.H."/>
            <person name="Heuer A."/>
            <person name="Rast P."/>
            <person name="Oberbeckmann S."/>
            <person name="Bunk B."/>
            <person name="Jeske O."/>
            <person name="Meyerdierks A."/>
            <person name="Storesund J.E."/>
            <person name="Kallscheuer N."/>
            <person name="Luecker S."/>
            <person name="Lage O.M."/>
            <person name="Pohl T."/>
            <person name="Merkel B.J."/>
            <person name="Hornburger P."/>
            <person name="Mueller R.-W."/>
            <person name="Bruemmer F."/>
            <person name="Labrenz M."/>
            <person name="Spormann A.M."/>
            <person name="Op den Camp H."/>
            <person name="Overmann J."/>
            <person name="Amann R."/>
            <person name="Jetten M.S.M."/>
            <person name="Mascher T."/>
            <person name="Medema M.H."/>
            <person name="Devos D.P."/>
            <person name="Kaster A.-K."/>
            <person name="Ovreas L."/>
            <person name="Rohde M."/>
            <person name="Galperin M.Y."/>
            <person name="Jogler C."/>
        </authorList>
    </citation>
    <scope>NUCLEOTIDE SEQUENCE [LARGE SCALE GENOMIC DNA]</scope>
    <source>
        <strain evidence="13 14">Pla163</strain>
    </source>
</reference>
<evidence type="ECO:0000256" key="11">
    <source>
        <dbReference type="SAM" id="Phobius"/>
    </source>
</evidence>
<gene>
    <name evidence="13" type="primary">epsG_2</name>
    <name evidence="13" type="ORF">Pla163_18740</name>
</gene>
<keyword evidence="4" id="KW-1003">Cell membrane</keyword>
<dbReference type="Pfam" id="PF07963">
    <property type="entry name" value="N_methyl"/>
    <property type="match status" value="1"/>
</dbReference>
<feature type="region of interest" description="Disordered" evidence="10">
    <location>
        <begin position="84"/>
        <end position="144"/>
    </location>
</feature>
<dbReference type="GO" id="GO:0015628">
    <property type="term" value="P:protein secretion by the type II secretion system"/>
    <property type="evidence" value="ECO:0007669"/>
    <property type="project" value="InterPro"/>
</dbReference>
<dbReference type="NCBIfam" id="TIGR02532">
    <property type="entry name" value="IV_pilin_GFxxxE"/>
    <property type="match status" value="1"/>
</dbReference>
<dbReference type="SUPFAM" id="SSF54523">
    <property type="entry name" value="Pili subunits"/>
    <property type="match status" value="1"/>
</dbReference>
<dbReference type="RefSeq" id="WP_145186879.1">
    <property type="nucleotide sequence ID" value="NZ_CP036290.1"/>
</dbReference>
<dbReference type="Pfam" id="PF08334">
    <property type="entry name" value="T2SSG"/>
    <property type="match status" value="1"/>
</dbReference>
<evidence type="ECO:0000256" key="1">
    <source>
        <dbReference type="ARBA" id="ARBA00004377"/>
    </source>
</evidence>
<keyword evidence="5" id="KW-0488">Methylation</keyword>
<organism evidence="13 14">
    <name type="scientific">Rohdeia mirabilis</name>
    <dbReference type="NCBI Taxonomy" id="2528008"/>
    <lineage>
        <taxon>Bacteria</taxon>
        <taxon>Pseudomonadati</taxon>
        <taxon>Planctomycetota</taxon>
        <taxon>Planctomycetia</taxon>
        <taxon>Planctomycetia incertae sedis</taxon>
        <taxon>Rohdeia</taxon>
    </lineage>
</organism>
<evidence type="ECO:0000313" key="13">
    <source>
        <dbReference type="EMBL" id="QDU84760.1"/>
    </source>
</evidence>
<evidence type="ECO:0000256" key="9">
    <source>
        <dbReference type="ARBA" id="ARBA00023136"/>
    </source>
</evidence>
<dbReference type="NCBIfam" id="TIGR01710">
    <property type="entry name" value="typeII_sec_gspG"/>
    <property type="match status" value="1"/>
</dbReference>
<sequence length="144" mass="15484">MKVTHSKGRRGGFTIAEMMVVIVIIGLLATLVVPRLGAFFGQAQSTRVKADITGIMTALESHKMTNAGQWPESLDELINPPGGGEGFLARIPKDPWNEPYQYEPPQPGSGGKPRVFTLGSDKAPNGEGEAADISNFDLFGDEDR</sequence>
<dbReference type="InterPro" id="IPR010054">
    <property type="entry name" value="Type2_sec_GspG"/>
</dbReference>
<keyword evidence="9 11" id="KW-0472">Membrane</keyword>